<evidence type="ECO:0000256" key="1">
    <source>
        <dbReference type="SAM" id="MobiDB-lite"/>
    </source>
</evidence>
<protein>
    <submittedName>
        <fullName evidence="2">Uncharacterized protein</fullName>
    </submittedName>
</protein>
<feature type="compositionally biased region" description="Polar residues" evidence="1">
    <location>
        <begin position="64"/>
        <end position="74"/>
    </location>
</feature>
<name>A0AAN8T2V1_SOLBU</name>
<evidence type="ECO:0000313" key="3">
    <source>
        <dbReference type="Proteomes" id="UP001371456"/>
    </source>
</evidence>
<dbReference type="EMBL" id="JBANQN010000009">
    <property type="protein sequence ID" value="KAK6780359.1"/>
    <property type="molecule type" value="Genomic_DNA"/>
</dbReference>
<sequence length="86" mass="9813">MLIQSQLQEQTDDIIGIEKATKDDMLDTVKREEDMVYIDDIEGTPSEDPTISTSVKSLSKKEQPTNQLKMMVQTSRDREKVPNAQQ</sequence>
<comment type="caution">
    <text evidence="2">The sequence shown here is derived from an EMBL/GenBank/DDBJ whole genome shotgun (WGS) entry which is preliminary data.</text>
</comment>
<dbReference type="AlphaFoldDB" id="A0AAN8T2V1"/>
<feature type="compositionally biased region" description="Basic and acidic residues" evidence="1">
    <location>
        <begin position="75"/>
        <end position="86"/>
    </location>
</feature>
<accession>A0AAN8T2V1</accession>
<keyword evidence="3" id="KW-1185">Reference proteome</keyword>
<dbReference type="Proteomes" id="UP001371456">
    <property type="component" value="Unassembled WGS sequence"/>
</dbReference>
<evidence type="ECO:0000313" key="2">
    <source>
        <dbReference type="EMBL" id="KAK6780359.1"/>
    </source>
</evidence>
<gene>
    <name evidence="2" type="ORF">RDI58_022543</name>
</gene>
<proteinExistence type="predicted"/>
<reference evidence="2 3" key="1">
    <citation type="submission" date="2024-02" db="EMBL/GenBank/DDBJ databases">
        <title>de novo genome assembly of Solanum bulbocastanum strain 11H21.</title>
        <authorList>
            <person name="Hosaka A.J."/>
        </authorList>
    </citation>
    <scope>NUCLEOTIDE SEQUENCE [LARGE SCALE GENOMIC DNA]</scope>
    <source>
        <tissue evidence="2">Young leaves</tissue>
    </source>
</reference>
<feature type="region of interest" description="Disordered" evidence="1">
    <location>
        <begin position="40"/>
        <end position="86"/>
    </location>
</feature>
<organism evidence="2 3">
    <name type="scientific">Solanum bulbocastanum</name>
    <name type="common">Wild potato</name>
    <dbReference type="NCBI Taxonomy" id="147425"/>
    <lineage>
        <taxon>Eukaryota</taxon>
        <taxon>Viridiplantae</taxon>
        <taxon>Streptophyta</taxon>
        <taxon>Embryophyta</taxon>
        <taxon>Tracheophyta</taxon>
        <taxon>Spermatophyta</taxon>
        <taxon>Magnoliopsida</taxon>
        <taxon>eudicotyledons</taxon>
        <taxon>Gunneridae</taxon>
        <taxon>Pentapetalae</taxon>
        <taxon>asterids</taxon>
        <taxon>lamiids</taxon>
        <taxon>Solanales</taxon>
        <taxon>Solanaceae</taxon>
        <taxon>Solanoideae</taxon>
        <taxon>Solaneae</taxon>
        <taxon>Solanum</taxon>
    </lineage>
</organism>
<feature type="compositionally biased region" description="Polar residues" evidence="1">
    <location>
        <begin position="47"/>
        <end position="57"/>
    </location>
</feature>